<dbReference type="Gene3D" id="3.20.20.140">
    <property type="entry name" value="Metal-dependent hydrolases"/>
    <property type="match status" value="1"/>
</dbReference>
<comment type="similarity">
    <text evidence="4">Belongs to the metallo-dependent hydrolases superfamily. Adenosine and AMP deaminases family.</text>
</comment>
<evidence type="ECO:0000256" key="7">
    <source>
        <dbReference type="ARBA" id="ARBA00022597"/>
    </source>
</evidence>
<feature type="compositionally biased region" description="Basic and acidic residues" evidence="17">
    <location>
        <begin position="1"/>
        <end position="15"/>
    </location>
</feature>
<dbReference type="eggNOG" id="KOG1096">
    <property type="taxonomic scope" value="Eukaryota"/>
</dbReference>
<evidence type="ECO:0000256" key="13">
    <source>
        <dbReference type="ARBA" id="ARBA00023080"/>
    </source>
</evidence>
<evidence type="ECO:0000256" key="9">
    <source>
        <dbReference type="ARBA" id="ARBA00022723"/>
    </source>
</evidence>
<dbReference type="Pfam" id="PF08449">
    <property type="entry name" value="UAA"/>
    <property type="match status" value="1"/>
</dbReference>
<evidence type="ECO:0000256" key="3">
    <source>
        <dbReference type="ARBA" id="ARBA00004955"/>
    </source>
</evidence>
<keyword evidence="7" id="KW-0762">Sugar transport</keyword>
<evidence type="ECO:0000256" key="1">
    <source>
        <dbReference type="ARBA" id="ARBA00001947"/>
    </source>
</evidence>
<comment type="caution">
    <text evidence="19">The sequence shown here is derived from an EMBL/GenBank/DDBJ whole genome shotgun (WGS) entry which is preliminary data.</text>
</comment>
<dbReference type="OrthoDB" id="1723809at2759"/>
<dbReference type="InterPro" id="IPR006329">
    <property type="entry name" value="AMPD"/>
</dbReference>
<reference evidence="19 20" key="1">
    <citation type="submission" date="2012-10" db="EMBL/GenBank/DDBJ databases">
        <title>Genome sequencing and analysis of entomopathogenic fungi Beauveria bassiana D1-5.</title>
        <authorList>
            <person name="Li Q."/>
            <person name="Wang L."/>
            <person name="Zhang Z."/>
            <person name="Wang Q."/>
            <person name="Ren J."/>
            <person name="Wang M."/>
            <person name="Xu W."/>
            <person name="Wang J."/>
            <person name="Lu Y."/>
            <person name="Du Q."/>
            <person name="Sun Z."/>
        </authorList>
    </citation>
    <scope>NUCLEOTIDE SEQUENCE [LARGE SCALE GENOMIC DNA]</scope>
    <source>
        <strain evidence="19 20">D1-5</strain>
    </source>
</reference>
<sequence length="1240" mass="139333">MGDTRRPHDAEDGVQKRSTKNNDIPAPVTSNVDVGLSAVAALAMLGLVFGGCCSNVYALESIINFESGSGTFLTFVQFSFVAITGYMSQFDSKRPPFFLAPTKVPFTRWAVNIVLFFAINVLNNHAFSYDISVPVHIIIRSGGSITTMVAGYIYGKRYSKTQIMSVMLLSIGVIQAAWSDASAKSKPKSSSEPAFGTGLVMLFVAQVLSAIMGLYTEATYRVYGPQWRENLFYSHLLSLPLFLPFAPSILRTYRSLSSSQPMILYRSFGLRVPSQLVNVAANILTQYACIRGVNLLAAASSALTVTIVLNVRKLCARLCEMADAIAGEHSRFKGSALPFQVHTRESDWEDDETASHGNADSEPAGEAPEATDPTQAEELQEGMLLRDVPKRTTFYDPVAERQMTQTDAKLFYQRSQIDLRGDSNEWVQKTPQQSPSIQAGSRSATDYGADSLILEQDGENLSSQELPLNRIHAGHVPMSAVQASAILQEQCMSGVSNSGLASNSFLDTEPHVTSELAAITRDIQKIVDLRRSYVMLSSQGPDDNPRDSENWEIYPPPPEPAWREASHANSRFARHNATSANDSSQEFDMDNLMPLPGDDDCTFELDSNGVYQILDNESATEPAIRIPTIREFYMDLESILKVSSDGPSKSFAFRRLQYLEGKFNLYALLNEYQETADSKKVPHRDFYNVRKVDTHVHHSACMNQKHLLRFIKSKMKKYPNEVVLYRDGKHLTLAEVFASINLTAYDLSIDTLDMHAHTDSFHRFDKFNLKYNPIGESRLRTIFLKTDNFIHGRYLAEITKEVIEDLESSKYQMVEWRISIYGKSIDEWDKLAAWVVDNKLFSHNVRWLIQIPRLYDVYKGSGLMDSFEQVIKNLFQPLFEVTKDPASHPKLHVFLQRVIGFDSVDDESKVERRLFRKFPVPREWDGAQNPPYSYWIYYTFANMASLNFWRKKRGFNTFTLRPHCGEAGDSEHLAVAALCCHSISHGLLLRKVPLLQYIFYLEQIGMAMSPLSNNALFLSYERNPFHQYFKRGLNVSLSTDDPLQFAFTKEPLIEEYAVAAQICKLSSVDMCELAKNSVKQSGYERAIKQQWLGPDFEKPGKEGNKMVKTNVPDRRAEFRYITLVQERDVLRRFSAYEANNDSGMLKKLNNQASAHSCSQVLSSLSNNTGPLGKLGTEHGVPFGEDARHSDSSTDLRLTGSDPRLFPGILAREHHIGSLKSLSQSQENSANSNDKVGMSAS</sequence>
<dbReference type="InterPro" id="IPR032466">
    <property type="entry name" value="Metal_Hydrolase"/>
</dbReference>
<evidence type="ECO:0000256" key="14">
    <source>
        <dbReference type="ARBA" id="ARBA00023136"/>
    </source>
</evidence>
<dbReference type="AlphaFoldDB" id="A0A0A2V8I9"/>
<dbReference type="UniPathway" id="UPA00591">
    <property type="reaction ID" value="UER00663"/>
</dbReference>
<organism evidence="19 20">
    <name type="scientific">Beauveria bassiana D1-5</name>
    <dbReference type="NCBI Taxonomy" id="1245745"/>
    <lineage>
        <taxon>Eukaryota</taxon>
        <taxon>Fungi</taxon>
        <taxon>Dikarya</taxon>
        <taxon>Ascomycota</taxon>
        <taxon>Pezizomycotina</taxon>
        <taxon>Sordariomycetes</taxon>
        <taxon>Hypocreomycetidae</taxon>
        <taxon>Hypocreales</taxon>
        <taxon>Cordycipitaceae</taxon>
        <taxon>Beauveria</taxon>
    </lineage>
</organism>
<feature type="transmembrane region" description="Helical" evidence="18">
    <location>
        <begin position="34"/>
        <end position="58"/>
    </location>
</feature>
<feature type="region of interest" description="Disordered" evidence="17">
    <location>
        <begin position="344"/>
        <end position="383"/>
    </location>
</feature>
<dbReference type="GO" id="GO:0046872">
    <property type="term" value="F:metal ion binding"/>
    <property type="evidence" value="ECO:0007669"/>
    <property type="project" value="UniProtKB-KW"/>
</dbReference>
<accession>A0A0A2V8I9</accession>
<evidence type="ECO:0000256" key="11">
    <source>
        <dbReference type="ARBA" id="ARBA00022833"/>
    </source>
</evidence>
<evidence type="ECO:0000256" key="17">
    <source>
        <dbReference type="SAM" id="MobiDB-lite"/>
    </source>
</evidence>
<dbReference type="NCBIfam" id="TIGR00803">
    <property type="entry name" value="nst"/>
    <property type="match status" value="1"/>
</dbReference>
<evidence type="ECO:0000256" key="8">
    <source>
        <dbReference type="ARBA" id="ARBA00022692"/>
    </source>
</evidence>
<evidence type="ECO:0000313" key="20">
    <source>
        <dbReference type="Proteomes" id="UP000030106"/>
    </source>
</evidence>
<evidence type="ECO:0000256" key="6">
    <source>
        <dbReference type="ARBA" id="ARBA00022448"/>
    </source>
</evidence>
<proteinExistence type="inferred from homology"/>
<feature type="region of interest" description="Disordered" evidence="17">
    <location>
        <begin position="1"/>
        <end position="25"/>
    </location>
</feature>
<dbReference type="EMBL" id="ANFO01001442">
    <property type="protein sequence ID" value="KGQ02632.1"/>
    <property type="molecule type" value="Genomic_DNA"/>
</dbReference>
<keyword evidence="13" id="KW-0546">Nucleotide metabolism</keyword>
<dbReference type="Proteomes" id="UP000030106">
    <property type="component" value="Unassembled WGS sequence"/>
</dbReference>
<evidence type="ECO:0000313" key="19">
    <source>
        <dbReference type="EMBL" id="KGQ02632.1"/>
    </source>
</evidence>
<dbReference type="NCBIfam" id="TIGR01429">
    <property type="entry name" value="AMP_deaminase"/>
    <property type="match status" value="1"/>
</dbReference>
<dbReference type="SUPFAM" id="SSF51556">
    <property type="entry name" value="Metallo-dependent hydrolases"/>
    <property type="match status" value="1"/>
</dbReference>
<comment type="cofactor">
    <cofactor evidence="1">
        <name>Zn(2+)</name>
        <dbReference type="ChEBI" id="CHEBI:29105"/>
    </cofactor>
</comment>
<feature type="transmembrane region" description="Helical" evidence="18">
    <location>
        <begin position="161"/>
        <end position="178"/>
    </location>
</feature>
<dbReference type="PROSITE" id="PS00485">
    <property type="entry name" value="A_DEAMINASE"/>
    <property type="match status" value="1"/>
</dbReference>
<dbReference type="GO" id="GO:0055085">
    <property type="term" value="P:transmembrane transport"/>
    <property type="evidence" value="ECO:0007669"/>
    <property type="project" value="InterPro"/>
</dbReference>
<feature type="region of interest" description="Disordered" evidence="17">
    <location>
        <begin position="1216"/>
        <end position="1240"/>
    </location>
</feature>
<dbReference type="PANTHER" id="PTHR11359">
    <property type="entry name" value="AMP DEAMINASE"/>
    <property type="match status" value="1"/>
</dbReference>
<comment type="pathway">
    <text evidence="3">Purine metabolism; IMP biosynthesis via salvage pathway; IMP from AMP: step 1/1.</text>
</comment>
<dbReference type="InterPro" id="IPR013657">
    <property type="entry name" value="SCL35B1-4/HUT1"/>
</dbReference>
<dbReference type="Gene3D" id="4.10.800.20">
    <property type="match status" value="1"/>
</dbReference>
<feature type="region of interest" description="Disordered" evidence="17">
    <location>
        <begin position="422"/>
        <end position="444"/>
    </location>
</feature>
<comment type="subcellular location">
    <subcellularLocation>
        <location evidence="2">Endomembrane system</location>
        <topology evidence="2">Multi-pass membrane protein</topology>
    </subcellularLocation>
</comment>
<evidence type="ECO:0000256" key="4">
    <source>
        <dbReference type="ARBA" id="ARBA00006676"/>
    </source>
</evidence>
<dbReference type="GO" id="GO:0012505">
    <property type="term" value="C:endomembrane system"/>
    <property type="evidence" value="ECO:0007669"/>
    <property type="project" value="UniProtKB-SubCell"/>
</dbReference>
<name>A0A0A2V8I9_BEABA</name>
<dbReference type="Pfam" id="PF19326">
    <property type="entry name" value="AMP_deaminase"/>
    <property type="match status" value="1"/>
</dbReference>
<keyword evidence="9" id="KW-0479">Metal-binding</keyword>
<feature type="transmembrane region" description="Helical" evidence="18">
    <location>
        <begin position="133"/>
        <end position="154"/>
    </location>
</feature>
<evidence type="ECO:0000256" key="12">
    <source>
        <dbReference type="ARBA" id="ARBA00022989"/>
    </source>
</evidence>
<feature type="region of interest" description="Disordered" evidence="17">
    <location>
        <begin position="1168"/>
        <end position="1198"/>
    </location>
</feature>
<dbReference type="HOGENOM" id="CLU_003782_6_0_1"/>
<evidence type="ECO:0000256" key="18">
    <source>
        <dbReference type="SAM" id="Phobius"/>
    </source>
</evidence>
<dbReference type="GO" id="GO:0046033">
    <property type="term" value="P:AMP metabolic process"/>
    <property type="evidence" value="ECO:0007669"/>
    <property type="project" value="TreeGrafter"/>
</dbReference>
<dbReference type="InterPro" id="IPR006650">
    <property type="entry name" value="A/AMP_deam_AS"/>
</dbReference>
<feature type="compositionally biased region" description="Polar residues" evidence="17">
    <location>
        <begin position="425"/>
        <end position="444"/>
    </location>
</feature>
<keyword evidence="11" id="KW-0862">Zinc</keyword>
<keyword evidence="8 18" id="KW-0812">Transmembrane</keyword>
<dbReference type="FunFam" id="3.20.20.140:FF:000214">
    <property type="entry name" value="AMP deaminase Amd1, putative (AFU_orthologue AFUA_8G02860)"/>
    <property type="match status" value="1"/>
</dbReference>
<evidence type="ECO:0000256" key="16">
    <source>
        <dbReference type="ARBA" id="ARBA00078830"/>
    </source>
</evidence>
<dbReference type="CDD" id="cd01319">
    <property type="entry name" value="AMPD"/>
    <property type="match status" value="1"/>
</dbReference>
<protein>
    <recommendedName>
        <fullName evidence="15">AMP deaminase</fullName>
        <ecNumber evidence="5">3.5.4.6</ecNumber>
    </recommendedName>
    <alternativeName>
        <fullName evidence="16">Myoadenylate deaminase</fullName>
    </alternativeName>
</protein>
<dbReference type="FunFam" id="4.10.800.20:FF:000001">
    <property type="entry name" value="AMP deaminase"/>
    <property type="match status" value="1"/>
</dbReference>
<keyword evidence="12 18" id="KW-1133">Transmembrane helix</keyword>
<gene>
    <name evidence="19" type="ORF">BBAD15_g12154</name>
</gene>
<feature type="transmembrane region" description="Helical" evidence="18">
    <location>
        <begin position="70"/>
        <end position="88"/>
    </location>
</feature>
<evidence type="ECO:0000256" key="5">
    <source>
        <dbReference type="ARBA" id="ARBA00012775"/>
    </source>
</evidence>
<evidence type="ECO:0000256" key="15">
    <source>
        <dbReference type="ARBA" id="ARBA00072037"/>
    </source>
</evidence>
<feature type="compositionally biased region" description="Basic and acidic residues" evidence="17">
    <location>
        <begin position="1184"/>
        <end position="1193"/>
    </location>
</feature>
<keyword evidence="6" id="KW-0813">Transport</keyword>
<keyword evidence="10" id="KW-0378">Hydrolase</keyword>
<feature type="compositionally biased region" description="Polar residues" evidence="17">
    <location>
        <begin position="1219"/>
        <end position="1240"/>
    </location>
</feature>
<evidence type="ECO:0000256" key="10">
    <source>
        <dbReference type="ARBA" id="ARBA00022801"/>
    </source>
</evidence>
<dbReference type="STRING" id="1245745.A0A0A2V8I9"/>
<dbReference type="PANTHER" id="PTHR11359:SF0">
    <property type="entry name" value="AMP DEAMINASE"/>
    <property type="match status" value="1"/>
</dbReference>
<dbReference type="GO" id="GO:0003876">
    <property type="term" value="F:AMP deaminase activity"/>
    <property type="evidence" value="ECO:0007669"/>
    <property type="project" value="UniProtKB-EC"/>
</dbReference>
<dbReference type="GO" id="GO:0032264">
    <property type="term" value="P:IMP salvage"/>
    <property type="evidence" value="ECO:0007669"/>
    <property type="project" value="UniProtKB-UniPathway"/>
</dbReference>
<dbReference type="EC" id="3.5.4.6" evidence="5"/>
<feature type="transmembrane region" description="Helical" evidence="18">
    <location>
        <begin position="198"/>
        <end position="218"/>
    </location>
</feature>
<evidence type="ECO:0000256" key="2">
    <source>
        <dbReference type="ARBA" id="ARBA00004127"/>
    </source>
</evidence>
<keyword evidence="14 18" id="KW-0472">Membrane</keyword>
<dbReference type="GO" id="GO:0005829">
    <property type="term" value="C:cytosol"/>
    <property type="evidence" value="ECO:0007669"/>
    <property type="project" value="TreeGrafter"/>
</dbReference>